<feature type="compositionally biased region" description="Low complexity" evidence="2">
    <location>
        <begin position="375"/>
        <end position="417"/>
    </location>
</feature>
<evidence type="ECO:0000313" key="5">
    <source>
        <dbReference type="EMBL" id="MFC5889879.1"/>
    </source>
</evidence>
<dbReference type="NCBIfam" id="TIGR00350">
    <property type="entry name" value="lytR_cpsA_psr"/>
    <property type="match status" value="1"/>
</dbReference>
<dbReference type="Proteomes" id="UP001596067">
    <property type="component" value="Unassembled WGS sequence"/>
</dbReference>
<accession>A0ABW1F9S3</accession>
<organism evidence="5 6">
    <name type="scientific">Kitasatospora aburaviensis</name>
    <dbReference type="NCBI Taxonomy" id="67265"/>
    <lineage>
        <taxon>Bacteria</taxon>
        <taxon>Bacillati</taxon>
        <taxon>Actinomycetota</taxon>
        <taxon>Actinomycetes</taxon>
        <taxon>Kitasatosporales</taxon>
        <taxon>Streptomycetaceae</taxon>
        <taxon>Kitasatospora</taxon>
    </lineage>
</organism>
<keyword evidence="6" id="KW-1185">Reference proteome</keyword>
<sequence>MAEDDTEHPPTDSSPPGGTPPPGTHPDQDPDLPRAPKRRRRRWLMITAGALAFLLVACGTLLWIAYRKLDGNIRTDSATDRLLARLEAERPSRTAGAKGAENILLIGSDDRTGANASYGEAGGRRSDTTILLHLAADRRHATAVSIPRDVMVTVPACEKPDGTRSRPALLQFNAAFETGGPACSIRTVEQLSGIRMDHYVILDFTGFKAMVDAVDGVEVCVPQAIHDKDAKLDLAAGRQTLHGEQALGYVRARETLGDGSDTQRMGRQQQFLAALIRKVQSQDVLLNPARLWPVLDAATSSIQADGGLSSLGALYDLTQELRDIPSADVVFLTAPRRPYRFDSDRDEFVQPQTTQLFTALRDDRPISVRPPNPSAPASAAAGTSARASGKPSGSASPSRAPSGSASRSASGPATGSANRTASASPGARAIGSPGAPVSEAPSASGGLFASVSVVPGSDRATGPSPTAATPAATTPPSFEGRTADVDACAVH</sequence>
<dbReference type="EMBL" id="JBHSOD010000067">
    <property type="protein sequence ID" value="MFC5889879.1"/>
    <property type="molecule type" value="Genomic_DNA"/>
</dbReference>
<feature type="domain" description="Cell envelope-related transcriptional attenuator" evidence="4">
    <location>
        <begin position="125"/>
        <end position="280"/>
    </location>
</feature>
<reference evidence="6" key="1">
    <citation type="journal article" date="2019" name="Int. J. Syst. Evol. Microbiol.">
        <title>The Global Catalogue of Microorganisms (GCM) 10K type strain sequencing project: providing services to taxonomists for standard genome sequencing and annotation.</title>
        <authorList>
            <consortium name="The Broad Institute Genomics Platform"/>
            <consortium name="The Broad Institute Genome Sequencing Center for Infectious Disease"/>
            <person name="Wu L."/>
            <person name="Ma J."/>
        </authorList>
    </citation>
    <scope>NUCLEOTIDE SEQUENCE [LARGE SCALE GENOMIC DNA]</scope>
    <source>
        <strain evidence="6">CGMCC 4.1469</strain>
    </source>
</reference>
<proteinExistence type="inferred from homology"/>
<evidence type="ECO:0000256" key="1">
    <source>
        <dbReference type="ARBA" id="ARBA00006068"/>
    </source>
</evidence>
<keyword evidence="3" id="KW-0812">Transmembrane</keyword>
<keyword evidence="3" id="KW-0472">Membrane</keyword>
<evidence type="ECO:0000256" key="2">
    <source>
        <dbReference type="SAM" id="MobiDB-lite"/>
    </source>
</evidence>
<dbReference type="InterPro" id="IPR050922">
    <property type="entry name" value="LytR/CpsA/Psr_CW_biosynth"/>
</dbReference>
<evidence type="ECO:0000256" key="3">
    <source>
        <dbReference type="SAM" id="Phobius"/>
    </source>
</evidence>
<protein>
    <submittedName>
        <fullName evidence="5">LCP family protein</fullName>
    </submittedName>
</protein>
<dbReference type="PANTHER" id="PTHR33392">
    <property type="entry name" value="POLYISOPRENYL-TEICHOIC ACID--PEPTIDOGLYCAN TEICHOIC ACID TRANSFERASE TAGU"/>
    <property type="match status" value="1"/>
</dbReference>
<keyword evidence="3" id="KW-1133">Transmembrane helix</keyword>
<dbReference type="Pfam" id="PF03816">
    <property type="entry name" value="LytR_cpsA_psr"/>
    <property type="match status" value="1"/>
</dbReference>
<feature type="region of interest" description="Disordered" evidence="2">
    <location>
        <begin position="1"/>
        <end position="35"/>
    </location>
</feature>
<evidence type="ECO:0000259" key="4">
    <source>
        <dbReference type="Pfam" id="PF03816"/>
    </source>
</evidence>
<comment type="caution">
    <text evidence="5">The sequence shown here is derived from an EMBL/GenBank/DDBJ whole genome shotgun (WGS) entry which is preliminary data.</text>
</comment>
<feature type="region of interest" description="Disordered" evidence="2">
    <location>
        <begin position="360"/>
        <end position="491"/>
    </location>
</feature>
<evidence type="ECO:0000313" key="6">
    <source>
        <dbReference type="Proteomes" id="UP001596067"/>
    </source>
</evidence>
<dbReference type="Gene3D" id="3.40.630.190">
    <property type="entry name" value="LCP protein"/>
    <property type="match status" value="1"/>
</dbReference>
<gene>
    <name evidence="5" type="ORF">ACFP0N_33440</name>
</gene>
<comment type="similarity">
    <text evidence="1">Belongs to the LytR/CpsA/Psr (LCP) family.</text>
</comment>
<feature type="transmembrane region" description="Helical" evidence="3">
    <location>
        <begin position="43"/>
        <end position="66"/>
    </location>
</feature>
<dbReference type="InterPro" id="IPR004474">
    <property type="entry name" value="LytR_CpsA_psr"/>
</dbReference>
<name>A0ABW1F9S3_9ACTN</name>
<dbReference type="RefSeq" id="WP_313764035.1">
    <property type="nucleotide sequence ID" value="NZ_BAAAVH010000095.1"/>
</dbReference>
<feature type="compositionally biased region" description="Low complexity" evidence="2">
    <location>
        <begin position="460"/>
        <end position="477"/>
    </location>
</feature>
<dbReference type="PANTHER" id="PTHR33392:SF6">
    <property type="entry name" value="POLYISOPRENYL-TEICHOIC ACID--PEPTIDOGLYCAN TEICHOIC ACID TRANSFERASE TAGU"/>
    <property type="match status" value="1"/>
</dbReference>